<reference evidence="1 2" key="1">
    <citation type="submission" date="2018-04" db="EMBL/GenBank/DDBJ databases">
        <title>Novel species isolated from glacier.</title>
        <authorList>
            <person name="Liu Q."/>
            <person name="Xin Y.-H."/>
        </authorList>
    </citation>
    <scope>NUCLEOTIDE SEQUENCE [LARGE SCALE GENOMIC DNA]</scope>
    <source>
        <strain evidence="1 2">GT1R17</strain>
    </source>
</reference>
<protein>
    <recommendedName>
        <fullName evidence="3">Immunity protein 70</fullName>
    </recommendedName>
</protein>
<dbReference type="RefSeq" id="WP_107941333.1">
    <property type="nucleotide sequence ID" value="NZ_QANS01000006.1"/>
</dbReference>
<comment type="caution">
    <text evidence="1">The sequence shown here is derived from an EMBL/GenBank/DDBJ whole genome shotgun (WGS) entry which is preliminary data.</text>
</comment>
<gene>
    <name evidence="1" type="ORF">CJD38_15725</name>
</gene>
<dbReference type="AlphaFoldDB" id="A0A2T5MCT3"/>
<dbReference type="EMBL" id="QANS01000006">
    <property type="protein sequence ID" value="PTU30388.1"/>
    <property type="molecule type" value="Genomic_DNA"/>
</dbReference>
<sequence>MTVGLNVDNIVTEVGAPSFFHAFFSTISVRLEPNGWGSRFPVLLKSLYAGRLPATQIESGIVELRLARKELKKFRPEDIVWDIENRNARPPWGSSISPAVTDPSNYFVTSHGNDLFQVLEEVLDFAASEKKDVLVE</sequence>
<keyword evidence="2" id="KW-1185">Reference proteome</keyword>
<dbReference type="OrthoDB" id="5120820at2"/>
<organism evidence="1 2">
    <name type="scientific">Stenotrophobium rhamnosiphilum</name>
    <dbReference type="NCBI Taxonomy" id="2029166"/>
    <lineage>
        <taxon>Bacteria</taxon>
        <taxon>Pseudomonadati</taxon>
        <taxon>Pseudomonadota</taxon>
        <taxon>Gammaproteobacteria</taxon>
        <taxon>Nevskiales</taxon>
        <taxon>Nevskiaceae</taxon>
        <taxon>Stenotrophobium</taxon>
    </lineage>
</organism>
<name>A0A2T5MCT3_9GAMM</name>
<evidence type="ECO:0008006" key="3">
    <source>
        <dbReference type="Google" id="ProtNLM"/>
    </source>
</evidence>
<dbReference type="Pfam" id="PF15601">
    <property type="entry name" value="Imm70"/>
    <property type="match status" value="1"/>
</dbReference>
<evidence type="ECO:0000313" key="1">
    <source>
        <dbReference type="EMBL" id="PTU30388.1"/>
    </source>
</evidence>
<evidence type="ECO:0000313" key="2">
    <source>
        <dbReference type="Proteomes" id="UP000244248"/>
    </source>
</evidence>
<proteinExistence type="predicted"/>
<dbReference type="InterPro" id="IPR028185">
    <property type="entry name" value="Imm70"/>
</dbReference>
<dbReference type="Proteomes" id="UP000244248">
    <property type="component" value="Unassembled WGS sequence"/>
</dbReference>
<accession>A0A2T5MCT3</accession>